<dbReference type="OrthoDB" id="3196168at2759"/>
<dbReference type="InterPro" id="IPR013126">
    <property type="entry name" value="Hsp_70_fam"/>
</dbReference>
<keyword evidence="1" id="KW-0547">Nucleotide-binding</keyword>
<keyword evidence="4" id="KW-1185">Reference proteome</keyword>
<gene>
    <name evidence="3" type="ORF">AZE42_13828</name>
</gene>
<dbReference type="SUPFAM" id="SSF53067">
    <property type="entry name" value="Actin-like ATPase domain"/>
    <property type="match status" value="1"/>
</dbReference>
<evidence type="ECO:0000256" key="2">
    <source>
        <dbReference type="ARBA" id="ARBA00022840"/>
    </source>
</evidence>
<dbReference type="STRING" id="180088.A0A1J8QER1"/>
<sequence>PSLVHLNTLKPVEKRFHSYSPYRQTRSDFFKGKEPNKSINPDEAVAYGAAIQAFILSSDTSEKPPSQCHSSFAWYRDRIISDPMLDIQPDFASVAFEGLRVRIIEDTQSTHEEVATKLIIA</sequence>
<evidence type="ECO:0000313" key="3">
    <source>
        <dbReference type="EMBL" id="OJA18435.1"/>
    </source>
</evidence>
<dbReference type="Pfam" id="PF00012">
    <property type="entry name" value="HSP70"/>
    <property type="match status" value="1"/>
</dbReference>
<dbReference type="AlphaFoldDB" id="A0A1J8QER1"/>
<accession>A0A1J8QER1</accession>
<dbReference type="Proteomes" id="UP000183567">
    <property type="component" value="Unassembled WGS sequence"/>
</dbReference>
<reference evidence="3 4" key="1">
    <citation type="submission" date="2016-03" db="EMBL/GenBank/DDBJ databases">
        <title>Comparative genomics of the ectomycorrhizal sister species Rhizopogon vinicolor and Rhizopogon vesiculosus (Basidiomycota: Boletales) reveals a divergence of the mating type B locus.</title>
        <authorList>
            <person name="Mujic A.B."/>
            <person name="Kuo A."/>
            <person name="Tritt A."/>
            <person name="Lipzen A."/>
            <person name="Chen C."/>
            <person name="Johnson J."/>
            <person name="Sharma A."/>
            <person name="Barry K."/>
            <person name="Grigoriev I.V."/>
            <person name="Spatafora J.W."/>
        </authorList>
    </citation>
    <scope>NUCLEOTIDE SEQUENCE [LARGE SCALE GENOMIC DNA]</scope>
    <source>
        <strain evidence="3 4">AM-OR11-056</strain>
    </source>
</reference>
<dbReference type="GO" id="GO:0005524">
    <property type="term" value="F:ATP binding"/>
    <property type="evidence" value="ECO:0007669"/>
    <property type="project" value="UniProtKB-KW"/>
</dbReference>
<evidence type="ECO:0000256" key="1">
    <source>
        <dbReference type="ARBA" id="ARBA00022741"/>
    </source>
</evidence>
<name>A0A1J8QER1_9AGAM</name>
<protein>
    <submittedName>
        <fullName evidence="3">Uncharacterized protein</fullName>
    </submittedName>
</protein>
<dbReference type="InterPro" id="IPR043129">
    <property type="entry name" value="ATPase_NBD"/>
</dbReference>
<dbReference type="EMBL" id="LVVM01001500">
    <property type="protein sequence ID" value="OJA18435.1"/>
    <property type="molecule type" value="Genomic_DNA"/>
</dbReference>
<proteinExistence type="predicted"/>
<comment type="caution">
    <text evidence="3">The sequence shown here is derived from an EMBL/GenBank/DDBJ whole genome shotgun (WGS) entry which is preliminary data.</text>
</comment>
<organism evidence="3 4">
    <name type="scientific">Rhizopogon vesiculosus</name>
    <dbReference type="NCBI Taxonomy" id="180088"/>
    <lineage>
        <taxon>Eukaryota</taxon>
        <taxon>Fungi</taxon>
        <taxon>Dikarya</taxon>
        <taxon>Basidiomycota</taxon>
        <taxon>Agaricomycotina</taxon>
        <taxon>Agaricomycetes</taxon>
        <taxon>Agaricomycetidae</taxon>
        <taxon>Boletales</taxon>
        <taxon>Suillineae</taxon>
        <taxon>Rhizopogonaceae</taxon>
        <taxon>Rhizopogon</taxon>
    </lineage>
</organism>
<keyword evidence="2" id="KW-0067">ATP-binding</keyword>
<dbReference type="GO" id="GO:0140662">
    <property type="term" value="F:ATP-dependent protein folding chaperone"/>
    <property type="evidence" value="ECO:0007669"/>
    <property type="project" value="InterPro"/>
</dbReference>
<evidence type="ECO:0000313" key="4">
    <source>
        <dbReference type="Proteomes" id="UP000183567"/>
    </source>
</evidence>
<feature type="non-terminal residue" evidence="3">
    <location>
        <position position="1"/>
    </location>
</feature>